<evidence type="ECO:0000256" key="1">
    <source>
        <dbReference type="SAM" id="MobiDB-lite"/>
    </source>
</evidence>
<dbReference type="EMBL" id="JACAZF010000014">
    <property type="protein sequence ID" value="KAF7290857.1"/>
    <property type="molecule type" value="Genomic_DNA"/>
</dbReference>
<feature type="compositionally biased region" description="Polar residues" evidence="1">
    <location>
        <begin position="211"/>
        <end position="222"/>
    </location>
</feature>
<feature type="compositionally biased region" description="Low complexity" evidence="1">
    <location>
        <begin position="70"/>
        <end position="98"/>
    </location>
</feature>
<evidence type="ECO:0000313" key="2">
    <source>
        <dbReference type="EMBL" id="KAF7290857.1"/>
    </source>
</evidence>
<feature type="compositionally biased region" description="Polar residues" evidence="1">
    <location>
        <begin position="240"/>
        <end position="267"/>
    </location>
</feature>
<name>A0A8H6S1S4_9AGAR</name>
<comment type="caution">
    <text evidence="2">The sequence shown here is derived from an EMBL/GenBank/DDBJ whole genome shotgun (WGS) entry which is preliminary data.</text>
</comment>
<reference evidence="2" key="1">
    <citation type="submission" date="2020-05" db="EMBL/GenBank/DDBJ databases">
        <title>Mycena genomes resolve the evolution of fungal bioluminescence.</title>
        <authorList>
            <person name="Tsai I.J."/>
        </authorList>
    </citation>
    <scope>NUCLEOTIDE SEQUENCE</scope>
    <source>
        <strain evidence="2">171206Taipei</strain>
    </source>
</reference>
<keyword evidence="3" id="KW-1185">Reference proteome</keyword>
<protein>
    <submittedName>
        <fullName evidence="2">Uncharacterized protein</fullName>
    </submittedName>
</protein>
<feature type="region of interest" description="Disordered" evidence="1">
    <location>
        <begin position="137"/>
        <end position="318"/>
    </location>
</feature>
<proteinExistence type="predicted"/>
<feature type="compositionally biased region" description="Low complexity" evidence="1">
    <location>
        <begin position="9"/>
        <end position="21"/>
    </location>
</feature>
<evidence type="ECO:0000313" key="3">
    <source>
        <dbReference type="Proteomes" id="UP000636479"/>
    </source>
</evidence>
<feature type="compositionally biased region" description="Low complexity" evidence="1">
    <location>
        <begin position="105"/>
        <end position="114"/>
    </location>
</feature>
<dbReference type="Proteomes" id="UP000636479">
    <property type="component" value="Unassembled WGS sequence"/>
</dbReference>
<feature type="compositionally biased region" description="Polar residues" evidence="1">
    <location>
        <begin position="45"/>
        <end position="63"/>
    </location>
</feature>
<feature type="compositionally biased region" description="Polar residues" evidence="1">
    <location>
        <begin position="187"/>
        <end position="202"/>
    </location>
</feature>
<organism evidence="2 3">
    <name type="scientific">Mycena indigotica</name>
    <dbReference type="NCBI Taxonomy" id="2126181"/>
    <lineage>
        <taxon>Eukaryota</taxon>
        <taxon>Fungi</taxon>
        <taxon>Dikarya</taxon>
        <taxon>Basidiomycota</taxon>
        <taxon>Agaricomycotina</taxon>
        <taxon>Agaricomycetes</taxon>
        <taxon>Agaricomycetidae</taxon>
        <taxon>Agaricales</taxon>
        <taxon>Marasmiineae</taxon>
        <taxon>Mycenaceae</taxon>
        <taxon>Mycena</taxon>
    </lineage>
</organism>
<dbReference type="AlphaFoldDB" id="A0A8H6S1S4"/>
<dbReference type="RefSeq" id="XP_037214217.1">
    <property type="nucleotide sequence ID" value="XM_037369719.1"/>
</dbReference>
<sequence>MFQITFNFSSSLTASNSASSLMSLDVPGGWKSSYEGKKAPPKPTLSPQTEPSKSAEIESTSATIPMDSTLVPNSSSSPALAPSVVPDTVQDPTPISPQTIPPSQPETTTSPASTCARRIGRSPLANVLEISALLSVDSEPSPLPTPAAQPQPSFAVDSSDNSTQASRPSTKGGIYGPRRGPTARPTLDSQITTTEPTSTVSSIAAGESDGADSTESASSLSLIPSRKTGIYGDRRGPGSQPVSGLPASQDSSTSETIAPASPDSTSDADPAPRGRSMSVALSRSVPAPSPEEPSSPSALAPTPREGRTRTRVASVRARPQGRDLSFGGVIPRSRQSSALRITVTLRVALFAERAARERQAEQERIEMERRELYAGVRLERMAAQVQQVKRRYKNKLGVLKGWAPSGGQETEWVLV</sequence>
<dbReference type="GeneID" id="59352235"/>
<accession>A0A8H6S1S4</accession>
<gene>
    <name evidence="2" type="ORF">MIND_01326900</name>
</gene>
<feature type="region of interest" description="Disordered" evidence="1">
    <location>
        <begin position="9"/>
        <end position="120"/>
    </location>
</feature>
<feature type="compositionally biased region" description="Polar residues" evidence="1">
    <location>
        <begin position="150"/>
        <end position="169"/>
    </location>
</feature>